<dbReference type="EMBL" id="LR796313">
    <property type="protein sequence ID" value="CAB4136096.1"/>
    <property type="molecule type" value="Genomic_DNA"/>
</dbReference>
<organism evidence="2">
    <name type="scientific">uncultured Caudovirales phage</name>
    <dbReference type="NCBI Taxonomy" id="2100421"/>
    <lineage>
        <taxon>Viruses</taxon>
        <taxon>Duplodnaviria</taxon>
        <taxon>Heunggongvirae</taxon>
        <taxon>Uroviricota</taxon>
        <taxon>Caudoviricetes</taxon>
        <taxon>Peduoviridae</taxon>
        <taxon>Maltschvirus</taxon>
        <taxon>Maltschvirus maltsch</taxon>
    </lineage>
</organism>
<feature type="transmembrane region" description="Helical" evidence="1">
    <location>
        <begin position="15"/>
        <end position="41"/>
    </location>
</feature>
<keyword evidence="1" id="KW-0472">Membrane</keyword>
<proteinExistence type="predicted"/>
<name>A0A6J5LSU5_9CAUD</name>
<reference evidence="2" key="1">
    <citation type="submission" date="2020-04" db="EMBL/GenBank/DDBJ databases">
        <authorList>
            <person name="Chiriac C."/>
            <person name="Salcher M."/>
            <person name="Ghai R."/>
            <person name="Kavagutti S V."/>
        </authorList>
    </citation>
    <scope>NUCLEOTIDE SEQUENCE</scope>
</reference>
<evidence type="ECO:0000313" key="2">
    <source>
        <dbReference type="EMBL" id="CAB4136096.1"/>
    </source>
</evidence>
<keyword evidence="1" id="KW-1133">Transmembrane helix</keyword>
<sequence>MNNAHDIKLLTINSLLISFSFSNVETGLKILSLLLAVGYTARRWWLMEKNKNNEAE</sequence>
<gene>
    <name evidence="2" type="ORF">UFOVP299_12</name>
</gene>
<accession>A0A6J5LSU5</accession>
<evidence type="ECO:0000256" key="1">
    <source>
        <dbReference type="SAM" id="Phobius"/>
    </source>
</evidence>
<protein>
    <submittedName>
        <fullName evidence="2">Uncharacterized protein</fullName>
    </submittedName>
</protein>
<keyword evidence="1" id="KW-0812">Transmembrane</keyword>